<accession>A0AA85J756</accession>
<reference evidence="3" key="1">
    <citation type="submission" date="2022-06" db="EMBL/GenBank/DDBJ databases">
        <authorList>
            <person name="Berger JAMES D."/>
            <person name="Berger JAMES D."/>
        </authorList>
    </citation>
    <scope>NUCLEOTIDE SEQUENCE [LARGE SCALE GENOMIC DNA]</scope>
</reference>
<evidence type="ECO:0000313" key="3">
    <source>
        <dbReference type="Proteomes" id="UP000050795"/>
    </source>
</evidence>
<evidence type="ECO:0000256" key="1">
    <source>
        <dbReference type="SAM" id="MobiDB-lite"/>
    </source>
</evidence>
<proteinExistence type="predicted"/>
<name>A0AA85J756_TRIRE</name>
<reference evidence="4" key="2">
    <citation type="submission" date="2023-11" db="UniProtKB">
        <authorList>
            <consortium name="WormBaseParasite"/>
        </authorList>
    </citation>
    <scope>IDENTIFICATION</scope>
</reference>
<feature type="chain" id="PRO_5041665655" evidence="2">
    <location>
        <begin position="27"/>
        <end position="103"/>
    </location>
</feature>
<dbReference type="AlphaFoldDB" id="A0AA85J756"/>
<evidence type="ECO:0000256" key="2">
    <source>
        <dbReference type="SAM" id="SignalP"/>
    </source>
</evidence>
<sequence>MDSKTLIFTILSVLIVVAQYVNEVDASGSTSSPAPGGGSTGGTPQQPPAIGVKIFPPPETGFERAEKNIVSAEEEYGSLLLTLFGCESRESYKKYEKDCLRKY</sequence>
<keyword evidence="2" id="KW-0732">Signal</keyword>
<keyword evidence="3" id="KW-1185">Reference proteome</keyword>
<dbReference type="Proteomes" id="UP000050795">
    <property type="component" value="Unassembled WGS sequence"/>
</dbReference>
<protein>
    <submittedName>
        <fullName evidence="4">Uncharacterized protein</fullName>
    </submittedName>
</protein>
<feature type="signal peptide" evidence="2">
    <location>
        <begin position="1"/>
        <end position="26"/>
    </location>
</feature>
<evidence type="ECO:0000313" key="4">
    <source>
        <dbReference type="WBParaSite" id="TREG1_131060.1"/>
    </source>
</evidence>
<dbReference type="WBParaSite" id="TREG1_131060.1">
    <property type="protein sequence ID" value="TREG1_131060.1"/>
    <property type="gene ID" value="TREG1_131060"/>
</dbReference>
<feature type="region of interest" description="Disordered" evidence="1">
    <location>
        <begin position="26"/>
        <end position="57"/>
    </location>
</feature>
<organism evidence="3 4">
    <name type="scientific">Trichobilharzia regenti</name>
    <name type="common">Nasal bird schistosome</name>
    <dbReference type="NCBI Taxonomy" id="157069"/>
    <lineage>
        <taxon>Eukaryota</taxon>
        <taxon>Metazoa</taxon>
        <taxon>Spiralia</taxon>
        <taxon>Lophotrochozoa</taxon>
        <taxon>Platyhelminthes</taxon>
        <taxon>Trematoda</taxon>
        <taxon>Digenea</taxon>
        <taxon>Strigeidida</taxon>
        <taxon>Schistosomatoidea</taxon>
        <taxon>Schistosomatidae</taxon>
        <taxon>Trichobilharzia</taxon>
    </lineage>
</organism>